<feature type="domain" description="Tify" evidence="6">
    <location>
        <begin position="366"/>
        <end position="397"/>
    </location>
</feature>
<feature type="compositionally biased region" description="Basic and acidic residues" evidence="5">
    <location>
        <begin position="34"/>
        <end position="47"/>
    </location>
</feature>
<protein>
    <recommendedName>
        <fullName evidence="4">Ninja-family protein</fullName>
    </recommendedName>
    <alternativeName>
        <fullName evidence="4">ABI-binding protein</fullName>
    </alternativeName>
</protein>
<feature type="region of interest" description="Disordered" evidence="5">
    <location>
        <begin position="32"/>
        <end position="84"/>
    </location>
</feature>
<name>A0ABU6YLS8_9FABA</name>
<dbReference type="Proteomes" id="UP001341840">
    <property type="component" value="Unassembled WGS sequence"/>
</dbReference>
<reference evidence="7 8" key="1">
    <citation type="journal article" date="2023" name="Plants (Basel)">
        <title>Bridging the Gap: Combining Genomics and Transcriptomics Approaches to Understand Stylosanthes scabra, an Orphan Legume from the Brazilian Caatinga.</title>
        <authorList>
            <person name="Ferreira-Neto J.R.C."/>
            <person name="da Silva M.D."/>
            <person name="Binneck E."/>
            <person name="de Melo N.F."/>
            <person name="da Silva R.H."/>
            <person name="de Melo A.L.T.M."/>
            <person name="Pandolfi V."/>
            <person name="Bustamante F.O."/>
            <person name="Brasileiro-Vidal A.C."/>
            <person name="Benko-Iseppon A.M."/>
        </authorList>
    </citation>
    <scope>NUCLEOTIDE SEQUENCE [LARGE SCALE GENOMIC DNA]</scope>
    <source>
        <tissue evidence="7">Leaves</tissue>
    </source>
</reference>
<dbReference type="PANTHER" id="PTHR31413:SF43">
    <property type="entry name" value="NINJA-FAMILY PROTEIN"/>
    <property type="match status" value="1"/>
</dbReference>
<comment type="caution">
    <text evidence="7">The sequence shown here is derived from an EMBL/GenBank/DDBJ whole genome shotgun (WGS) entry which is preliminary data.</text>
</comment>
<keyword evidence="8" id="KW-1185">Reference proteome</keyword>
<evidence type="ECO:0000256" key="1">
    <source>
        <dbReference type="ARBA" id="ARBA00004123"/>
    </source>
</evidence>
<evidence type="ECO:0000256" key="3">
    <source>
        <dbReference type="ARBA" id="ARBA00023242"/>
    </source>
</evidence>
<dbReference type="InterPro" id="IPR031307">
    <property type="entry name" value="Ninja_fam"/>
</dbReference>
<accession>A0ABU6YLS8</accession>
<dbReference type="EMBL" id="JASCZI010242527">
    <property type="protein sequence ID" value="MED6211347.1"/>
    <property type="molecule type" value="Genomic_DNA"/>
</dbReference>
<gene>
    <name evidence="7" type="ORF">PIB30_072852</name>
</gene>
<evidence type="ECO:0000313" key="8">
    <source>
        <dbReference type="Proteomes" id="UP001341840"/>
    </source>
</evidence>
<comment type="function">
    <text evidence="4">Acts as a negative regulator of abscisic acid (ABA) response.</text>
</comment>
<feature type="region of interest" description="Disordered" evidence="5">
    <location>
        <begin position="167"/>
        <end position="231"/>
    </location>
</feature>
<feature type="compositionally biased region" description="Polar residues" evidence="5">
    <location>
        <begin position="184"/>
        <end position="202"/>
    </location>
</feature>
<proteinExistence type="inferred from homology"/>
<feature type="compositionally biased region" description="Polar residues" evidence="5">
    <location>
        <begin position="214"/>
        <end position="229"/>
    </location>
</feature>
<organism evidence="7 8">
    <name type="scientific">Stylosanthes scabra</name>
    <dbReference type="NCBI Taxonomy" id="79078"/>
    <lineage>
        <taxon>Eukaryota</taxon>
        <taxon>Viridiplantae</taxon>
        <taxon>Streptophyta</taxon>
        <taxon>Embryophyta</taxon>
        <taxon>Tracheophyta</taxon>
        <taxon>Spermatophyta</taxon>
        <taxon>Magnoliopsida</taxon>
        <taxon>eudicotyledons</taxon>
        <taxon>Gunneridae</taxon>
        <taxon>Pentapetalae</taxon>
        <taxon>rosids</taxon>
        <taxon>fabids</taxon>
        <taxon>Fabales</taxon>
        <taxon>Fabaceae</taxon>
        <taxon>Papilionoideae</taxon>
        <taxon>50 kb inversion clade</taxon>
        <taxon>dalbergioids sensu lato</taxon>
        <taxon>Dalbergieae</taxon>
        <taxon>Pterocarpus clade</taxon>
        <taxon>Stylosanthes</taxon>
    </lineage>
</organism>
<keyword evidence="3 4" id="KW-0539">Nucleus</keyword>
<evidence type="ECO:0000256" key="2">
    <source>
        <dbReference type="ARBA" id="ARBA00006081"/>
    </source>
</evidence>
<comment type="subcellular location">
    <subcellularLocation>
        <location evidence="1 4">Nucleus</location>
    </subcellularLocation>
</comment>
<evidence type="ECO:0000313" key="7">
    <source>
        <dbReference type="EMBL" id="MED6211347.1"/>
    </source>
</evidence>
<dbReference type="PANTHER" id="PTHR31413">
    <property type="entry name" value="AFP HOMOLOG 2"/>
    <property type="match status" value="1"/>
</dbReference>
<dbReference type="InterPro" id="IPR032308">
    <property type="entry name" value="TDBD"/>
</dbReference>
<feature type="region of interest" description="Disordered" evidence="5">
    <location>
        <begin position="284"/>
        <end position="308"/>
    </location>
</feature>
<dbReference type="Pfam" id="PF16135">
    <property type="entry name" value="TDBD"/>
    <property type="match status" value="1"/>
</dbReference>
<evidence type="ECO:0000259" key="6">
    <source>
        <dbReference type="Pfam" id="PF16135"/>
    </source>
</evidence>
<feature type="compositionally biased region" description="Basic and acidic residues" evidence="5">
    <location>
        <begin position="67"/>
        <end position="84"/>
    </location>
</feature>
<sequence>METIYGGEKQKKCSNKFASESNKIDLALKLSPFGDEKKEERRSKLEDGNSLTILPCLNKPSSLLSEEAGKDNDNGKDEDKRVVPEKRKRYRVTVNGAKFFQVKALLNPPSENSNHQQGGSIQSHLVDGLNLNNNASTTKQNYSMASYNTEVKGIDLNTNVLEAKQNDSLASKKTTNEKAEGLHLNTNSSTSKQSDTTAPKKTTNTDKEVEGLDLNTNASAQSDSLTSKKTTMKNEKGFDLNTNASTTYSITSKKTTREIGEGLNLKAKQNRSLAFKKRMNAKAAKGLDLNKNPSSSHGEQNDSACCKKTEKKDESKRFKLENYCSLKGDVMEILRRMPNVTTVGEGPNGQRVEGFLYKYMNSQVCIVCVCHGNFLTPAEFVMHAGGIEVEDPMKKITVYFGPF</sequence>
<evidence type="ECO:0000256" key="5">
    <source>
        <dbReference type="SAM" id="MobiDB-lite"/>
    </source>
</evidence>
<evidence type="ECO:0000256" key="4">
    <source>
        <dbReference type="RuleBase" id="RU369029"/>
    </source>
</evidence>
<feature type="compositionally biased region" description="Polar residues" evidence="5">
    <location>
        <begin position="291"/>
        <end position="303"/>
    </location>
</feature>
<comment type="similarity">
    <text evidence="2 4">Belongs to the Ninja family.</text>
</comment>